<feature type="compositionally biased region" description="Basic and acidic residues" evidence="2">
    <location>
        <begin position="488"/>
        <end position="515"/>
    </location>
</feature>
<feature type="region of interest" description="Disordered" evidence="2">
    <location>
        <begin position="488"/>
        <end position="518"/>
    </location>
</feature>
<dbReference type="HOGENOM" id="CLU_006409_0_0_1"/>
<keyword evidence="6" id="KW-1185">Reference proteome</keyword>
<gene>
    <name evidence="5" type="ORF">PV04_10298</name>
</gene>
<feature type="region of interest" description="Disordered" evidence="2">
    <location>
        <begin position="144"/>
        <end position="182"/>
    </location>
</feature>
<proteinExistence type="predicted"/>
<name>A0A0D2DM79_9EURO</name>
<feature type="domain" description="Up-regulated during septation protein 1" evidence="3">
    <location>
        <begin position="88"/>
        <end position="224"/>
    </location>
</feature>
<dbReference type="PANTHER" id="PTHR45615:SF80">
    <property type="entry name" value="GRIP DOMAIN-CONTAINING PROTEIN"/>
    <property type="match status" value="1"/>
</dbReference>
<evidence type="ECO:0000313" key="5">
    <source>
        <dbReference type="EMBL" id="KIW63462.1"/>
    </source>
</evidence>
<feature type="compositionally biased region" description="Polar residues" evidence="2">
    <location>
        <begin position="1"/>
        <end position="14"/>
    </location>
</feature>
<sequence>MQSFRNELRQSSGESPDDNRSRYVPSSVYSAGGPPDDSPAIAQAPSFMSGALRGPFEEQSAPRLPPVQQTQNAPRNSTLLNINDPVAMHLLAETAISDSRDFEVLSFDEVEHLKKERTYLKAKVETTRRRLALESKVRDAAQSLNRLYSTRESPDGQGSPKKARRSLLGSKRGENDALHRADGEYSASMKRVEELSRELFQLEKRLEHTERRLLMHTAGILQMTHRGLKKNIRRNELPRSPESMTSHHGRGSVDFDERSLYQVPDYVTEFGQVPHPLNKGQAGSIDPRAADGVANRLLHLNQRVHQMITQVNLQEHFDPPPQPTDGHLIGRVDEQIQAYLGYMSQGLDAMEAAQARSSGAMQQSIYDTEEQLEDVNIRLHEILQRTNSVGHSPVLPQDEPRGKDLHSQLAFSASVVERLTRRIETLVEQKAILTRQIQQQRELNNRAEAQRDAQISEVKKSEQVDAHREQLEEQLQQAQQTIALLEEERAARQEQSERSSSELERAGRKEEEDRAVAAMQANQDRLELQLQRLTADLMEKENEAISLSTSHAKDREEHEESTAALRKQIDDLDSARSAAESEVSKLRQEITELESEVVRAQTELTVVKAELDGAYGTRAQRAADVSMNPAVQKEFDALNARNNELETQLGLLRKEHEAKDMDIVQLQNKVAALQTELRETIGEYEAMTKQSIEDEKERERLEENVDAIQRRCEELENQLNEERVKSLGLGVSSPTDTTSTMVLRNEFRKMMRDTRAENLKILKAEQEERRRLEGIIKSLKKDQQQSKSTPATPKEPVAAT</sequence>
<accession>A0A0D2DM79</accession>
<protein>
    <submittedName>
        <fullName evidence="5">Uncharacterized protein</fullName>
    </submittedName>
</protein>
<dbReference type="Gene3D" id="1.20.5.340">
    <property type="match status" value="1"/>
</dbReference>
<feature type="compositionally biased region" description="Basic and acidic residues" evidence="2">
    <location>
        <begin position="171"/>
        <end position="182"/>
    </location>
</feature>
<evidence type="ECO:0000256" key="1">
    <source>
        <dbReference type="SAM" id="Coils"/>
    </source>
</evidence>
<organism evidence="5 6">
    <name type="scientific">Phialophora macrospora</name>
    <dbReference type="NCBI Taxonomy" id="1851006"/>
    <lineage>
        <taxon>Eukaryota</taxon>
        <taxon>Fungi</taxon>
        <taxon>Dikarya</taxon>
        <taxon>Ascomycota</taxon>
        <taxon>Pezizomycotina</taxon>
        <taxon>Eurotiomycetes</taxon>
        <taxon>Chaetothyriomycetidae</taxon>
        <taxon>Chaetothyriales</taxon>
        <taxon>Herpotrichiellaceae</taxon>
        <taxon>Phialophora</taxon>
    </lineage>
</organism>
<dbReference type="Pfam" id="PF15456">
    <property type="entry name" value="Uds1"/>
    <property type="match status" value="1"/>
</dbReference>
<feature type="region of interest" description="Disordered" evidence="2">
    <location>
        <begin position="444"/>
        <end position="469"/>
    </location>
</feature>
<dbReference type="EMBL" id="KN846962">
    <property type="protein sequence ID" value="KIW63462.1"/>
    <property type="molecule type" value="Genomic_DNA"/>
</dbReference>
<feature type="region of interest" description="Disordered" evidence="2">
    <location>
        <begin position="1"/>
        <end position="78"/>
    </location>
</feature>
<dbReference type="InterPro" id="IPR056703">
    <property type="entry name" value="DUF7801"/>
</dbReference>
<feature type="compositionally biased region" description="Basic and acidic residues" evidence="2">
    <location>
        <begin position="774"/>
        <end position="784"/>
    </location>
</feature>
<dbReference type="STRING" id="5601.A0A0D2DM79"/>
<dbReference type="Proteomes" id="UP000054266">
    <property type="component" value="Unassembled WGS sequence"/>
</dbReference>
<feature type="compositionally biased region" description="Basic and acidic residues" evidence="2">
    <location>
        <begin position="457"/>
        <end position="469"/>
    </location>
</feature>
<evidence type="ECO:0000259" key="3">
    <source>
        <dbReference type="Pfam" id="PF15456"/>
    </source>
</evidence>
<dbReference type="InterPro" id="IPR029191">
    <property type="entry name" value="Uds1"/>
</dbReference>
<evidence type="ECO:0000313" key="6">
    <source>
        <dbReference type="Proteomes" id="UP000054266"/>
    </source>
</evidence>
<dbReference type="Pfam" id="PF25078">
    <property type="entry name" value="DUF7801"/>
    <property type="match status" value="1"/>
</dbReference>
<feature type="domain" description="DUF7801" evidence="4">
    <location>
        <begin position="575"/>
        <end position="728"/>
    </location>
</feature>
<dbReference type="AlphaFoldDB" id="A0A0D2DM79"/>
<feature type="compositionally biased region" description="Polar residues" evidence="2">
    <location>
        <begin position="67"/>
        <end position="78"/>
    </location>
</feature>
<reference evidence="5 6" key="1">
    <citation type="submission" date="2015-01" db="EMBL/GenBank/DDBJ databases">
        <title>The Genome Sequence of Capronia semiimmersa CBS27337.</title>
        <authorList>
            <consortium name="The Broad Institute Genomics Platform"/>
            <person name="Cuomo C."/>
            <person name="de Hoog S."/>
            <person name="Gorbushina A."/>
            <person name="Stielow B."/>
            <person name="Teixiera M."/>
            <person name="Abouelleil A."/>
            <person name="Chapman S.B."/>
            <person name="Priest M."/>
            <person name="Young S.K."/>
            <person name="Wortman J."/>
            <person name="Nusbaum C."/>
            <person name="Birren B."/>
        </authorList>
    </citation>
    <scope>NUCLEOTIDE SEQUENCE [LARGE SCALE GENOMIC DNA]</scope>
    <source>
        <strain evidence="5 6">CBS 27337</strain>
    </source>
</reference>
<feature type="coiled-coil region" evidence="1">
    <location>
        <begin position="185"/>
        <end position="212"/>
    </location>
</feature>
<feature type="region of interest" description="Disordered" evidence="2">
    <location>
        <begin position="774"/>
        <end position="800"/>
    </location>
</feature>
<evidence type="ECO:0000256" key="2">
    <source>
        <dbReference type="SAM" id="MobiDB-lite"/>
    </source>
</evidence>
<evidence type="ECO:0000259" key="4">
    <source>
        <dbReference type="Pfam" id="PF25078"/>
    </source>
</evidence>
<keyword evidence="1" id="KW-0175">Coiled coil</keyword>
<dbReference type="PANTHER" id="PTHR45615">
    <property type="entry name" value="MYOSIN HEAVY CHAIN, NON-MUSCLE"/>
    <property type="match status" value="1"/>
</dbReference>